<organism evidence="1 2">
    <name type="scientific">Frankliniella fusca</name>
    <dbReference type="NCBI Taxonomy" id="407009"/>
    <lineage>
        <taxon>Eukaryota</taxon>
        <taxon>Metazoa</taxon>
        <taxon>Ecdysozoa</taxon>
        <taxon>Arthropoda</taxon>
        <taxon>Hexapoda</taxon>
        <taxon>Insecta</taxon>
        <taxon>Pterygota</taxon>
        <taxon>Neoptera</taxon>
        <taxon>Paraneoptera</taxon>
        <taxon>Thysanoptera</taxon>
        <taxon>Terebrantia</taxon>
        <taxon>Thripoidea</taxon>
        <taxon>Thripidae</taxon>
        <taxon>Frankliniella</taxon>
    </lineage>
</organism>
<dbReference type="PANTHER" id="PTHR33173:SF2">
    <property type="entry name" value="MYND-TYPE DOMAIN-CONTAINING PROTEIN"/>
    <property type="match status" value="1"/>
</dbReference>
<dbReference type="EMBL" id="JAHWGI010000107">
    <property type="protein sequence ID" value="KAK3909679.1"/>
    <property type="molecule type" value="Genomic_DNA"/>
</dbReference>
<reference evidence="1" key="1">
    <citation type="submission" date="2021-07" db="EMBL/GenBank/DDBJ databases">
        <authorList>
            <person name="Catto M.A."/>
            <person name="Jacobson A."/>
            <person name="Kennedy G."/>
            <person name="Labadie P."/>
            <person name="Hunt B.G."/>
            <person name="Srinivasan R."/>
        </authorList>
    </citation>
    <scope>NUCLEOTIDE SEQUENCE</scope>
    <source>
        <strain evidence="1">PL_HMW_Pooled</strain>
        <tissue evidence="1">Head</tissue>
    </source>
</reference>
<dbReference type="Proteomes" id="UP001219518">
    <property type="component" value="Unassembled WGS sequence"/>
</dbReference>
<reference evidence="1" key="2">
    <citation type="journal article" date="2023" name="BMC Genomics">
        <title>Pest status, molecular evolution, and epigenetic factors derived from the genome assembly of Frankliniella fusca, a thysanopteran phytovirus vector.</title>
        <authorList>
            <person name="Catto M.A."/>
            <person name="Labadie P.E."/>
            <person name="Jacobson A.L."/>
            <person name="Kennedy G.G."/>
            <person name="Srinivasan R."/>
            <person name="Hunt B.G."/>
        </authorList>
    </citation>
    <scope>NUCLEOTIDE SEQUENCE</scope>
    <source>
        <strain evidence="1">PL_HMW_Pooled</strain>
    </source>
</reference>
<dbReference type="AlphaFoldDB" id="A0AAE1L8H3"/>
<name>A0AAE1L8H3_9NEOP</name>
<sequence>MKRRKRDWSEHSKSNRTKRKLLEISSSCHKIDEYFEVLNKMEIILNENNVLKRQLAKAMETNILQESSDNYEAKGLLKILLECAKFNANRKPGGIRYTTTLKELGTLLFLLGGRQLYEILNANLQLPSISTVKLHLNNTVFIREGEFRFAALKEFLLKRNLPLQVWLSEDGTQVTGRIQYCPTNNQVVGFVLPVDANGLPVLDSFPATSARVIKSYFDENAKSHIAYCIMAKPMVPKSPSFCLAMFGSDNKFTSPIVLKRWEWMEAAAKDIGLEIRGISSDGDSKLLKAMLYRSVVPSTQKWPFFSCRTSPGTVFVQDTVHLSAKLKSRLLKASIILPLGKHNVASRGHLSELMKVDTVDQHDLAPCLLNPKDKMNFRAVQKLCDKQVTDLLSKHIPNSKGTVCYLTMIREVMEAFLKTSLTPTDRIDLIWKWVFFVRLWRYWVLNTDGYTLGHNFITTNAYYCLELNAHGLIQIIRNLRDSGDEELFFPENFDSQPCESFFRTSRSMSSTHSTVVNYSILDFQHKIRRIDFIAESKINLKDTIVLPRNIKTIKKTSEDRFFPTTLPSDKEIEEIIQKSFKKSVKMAANLGLCKKNVQIPISSLPIISLPELDNNCDSDIDVSDDECDTEELENALILPSSSASNDDESEPNSNLNLEDDEQTVEDLLMVSSGALGVKTFQNVPISPSSLYVLVMDGEGNPSIITKQSYIYLLSKGSSHDTALSSNRLLRVMQAQRVSHRLNTTVADLKMPSKEDCVSLGDWCAFVEESDNSVCVGRILAFSYLSGPTWSQQEYKALFAPTKAPAKNARGLGCLCSWFKIVKSKELKSINMDIHGFYSMEHYICSLPRPRVEGTRVFLTCSYQSILACRQ</sequence>
<evidence type="ECO:0000313" key="1">
    <source>
        <dbReference type="EMBL" id="KAK3909679.1"/>
    </source>
</evidence>
<proteinExistence type="predicted"/>
<gene>
    <name evidence="1" type="ORF">KUF71_004035</name>
</gene>
<keyword evidence="2" id="KW-1185">Reference proteome</keyword>
<dbReference type="PANTHER" id="PTHR33173">
    <property type="match status" value="1"/>
</dbReference>
<evidence type="ECO:0000313" key="2">
    <source>
        <dbReference type="Proteomes" id="UP001219518"/>
    </source>
</evidence>
<protein>
    <submittedName>
        <fullName evidence="1">Uncharacterized protein</fullName>
    </submittedName>
</protein>
<accession>A0AAE1L8H3</accession>
<comment type="caution">
    <text evidence="1">The sequence shown here is derived from an EMBL/GenBank/DDBJ whole genome shotgun (WGS) entry which is preliminary data.</text>
</comment>